<evidence type="ECO:0000256" key="1">
    <source>
        <dbReference type="SAM" id="MobiDB-lite"/>
    </source>
</evidence>
<comment type="caution">
    <text evidence="2">The sequence shown here is derived from an EMBL/GenBank/DDBJ whole genome shotgun (WGS) entry which is preliminary data.</text>
</comment>
<feature type="region of interest" description="Disordered" evidence="1">
    <location>
        <begin position="1"/>
        <end position="21"/>
    </location>
</feature>
<dbReference type="SUPFAM" id="SSF47413">
    <property type="entry name" value="lambda repressor-like DNA-binding domains"/>
    <property type="match status" value="1"/>
</dbReference>
<protein>
    <submittedName>
        <fullName evidence="2">Transcriptional regulator with XRE-family HTH domain</fullName>
    </submittedName>
</protein>
<dbReference type="EMBL" id="JACGWZ010000001">
    <property type="protein sequence ID" value="MBA8823370.1"/>
    <property type="molecule type" value="Genomic_DNA"/>
</dbReference>
<dbReference type="Proteomes" id="UP000569329">
    <property type="component" value="Unassembled WGS sequence"/>
</dbReference>
<dbReference type="AlphaFoldDB" id="A0A839DQY1"/>
<dbReference type="GO" id="GO:0003677">
    <property type="term" value="F:DNA binding"/>
    <property type="evidence" value="ECO:0007669"/>
    <property type="project" value="InterPro"/>
</dbReference>
<feature type="compositionally biased region" description="Basic and acidic residues" evidence="1">
    <location>
        <begin position="1"/>
        <end position="19"/>
    </location>
</feature>
<organism evidence="2 3">
    <name type="scientific">Halosaccharopolyspora lacisalsi</name>
    <dbReference type="NCBI Taxonomy" id="1000566"/>
    <lineage>
        <taxon>Bacteria</taxon>
        <taxon>Bacillati</taxon>
        <taxon>Actinomycetota</taxon>
        <taxon>Actinomycetes</taxon>
        <taxon>Pseudonocardiales</taxon>
        <taxon>Pseudonocardiaceae</taxon>
        <taxon>Halosaccharopolyspora</taxon>
    </lineage>
</organism>
<reference evidence="2 3" key="1">
    <citation type="submission" date="2020-07" db="EMBL/GenBank/DDBJ databases">
        <title>Sequencing the genomes of 1000 actinobacteria strains.</title>
        <authorList>
            <person name="Klenk H.-P."/>
        </authorList>
    </citation>
    <scope>NUCLEOTIDE SEQUENCE [LARGE SCALE GENOMIC DNA]</scope>
    <source>
        <strain evidence="2 3">DSM 45975</strain>
    </source>
</reference>
<evidence type="ECO:0000313" key="3">
    <source>
        <dbReference type="Proteomes" id="UP000569329"/>
    </source>
</evidence>
<accession>A0A839DQY1</accession>
<keyword evidence="3" id="KW-1185">Reference proteome</keyword>
<sequence>MRFRGSAEKARTGGAKVEEQQSVQRNLALQRQWYGEPLGDRVRRLIVAFRTSQAHIAEVLGISGPMLSQVMSGRRAKIGNPSVLARLVMLERKVLMPGVAAGESEAVAQALEDVRCSRPSLARENNPPVQRANGEESAWPVLREVARPSELELVAELIDGDYPALAELLRRAAAGDSA</sequence>
<dbReference type="InterPro" id="IPR010982">
    <property type="entry name" value="Lambda_DNA-bd_dom_sf"/>
</dbReference>
<name>A0A839DQY1_9PSEU</name>
<gene>
    <name evidence="2" type="ORF">FHX42_000699</name>
</gene>
<proteinExistence type="predicted"/>
<evidence type="ECO:0000313" key="2">
    <source>
        <dbReference type="EMBL" id="MBA8823370.1"/>
    </source>
</evidence>